<keyword evidence="1" id="KW-1133">Transmembrane helix</keyword>
<dbReference type="Proteomes" id="UP000663828">
    <property type="component" value="Unassembled WGS sequence"/>
</dbReference>
<gene>
    <name evidence="2" type="ORF">XAT740_LOCUS40024</name>
</gene>
<protein>
    <submittedName>
        <fullName evidence="2">Uncharacterized protein</fullName>
    </submittedName>
</protein>
<keyword evidence="3" id="KW-1185">Reference proteome</keyword>
<organism evidence="2 3">
    <name type="scientific">Adineta ricciae</name>
    <name type="common">Rotifer</name>
    <dbReference type="NCBI Taxonomy" id="249248"/>
    <lineage>
        <taxon>Eukaryota</taxon>
        <taxon>Metazoa</taxon>
        <taxon>Spiralia</taxon>
        <taxon>Gnathifera</taxon>
        <taxon>Rotifera</taxon>
        <taxon>Eurotatoria</taxon>
        <taxon>Bdelloidea</taxon>
        <taxon>Adinetida</taxon>
        <taxon>Adinetidae</taxon>
        <taxon>Adineta</taxon>
    </lineage>
</organism>
<keyword evidence="1" id="KW-0812">Transmembrane</keyword>
<feature type="transmembrane region" description="Helical" evidence="1">
    <location>
        <begin position="1248"/>
        <end position="1277"/>
    </location>
</feature>
<comment type="caution">
    <text evidence="2">The sequence shown here is derived from an EMBL/GenBank/DDBJ whole genome shotgun (WGS) entry which is preliminary data.</text>
</comment>
<evidence type="ECO:0000313" key="2">
    <source>
        <dbReference type="EMBL" id="CAF1507515.1"/>
    </source>
</evidence>
<feature type="transmembrane region" description="Helical" evidence="1">
    <location>
        <begin position="828"/>
        <end position="850"/>
    </location>
</feature>
<feature type="transmembrane region" description="Helical" evidence="1">
    <location>
        <begin position="911"/>
        <end position="929"/>
    </location>
</feature>
<sequence length="1298" mass="148603">MTETTPEQQVNRCKQLSTLFSKINLYDEKENLSLVDQLLSTQIFLFFFISFLFIITIFAAVSVQTYSETVESPSEALFDYLSLHYRTTLSCPCQQSSISQKNFISFDPHYHPICSSQLTNQSFISLFLFDAKMSEYWPLDYRVMMASHFQILSLFCQSLQQTISSKLEEFVAKQFISNEVLFRDIFEVQITGLFQQMKINTIANNRYMRETIWFTITGNRILSSLRTNIAIQYSPNAAGSGYEASLIYAGVNKSCSCYGLDSCVHQAGIYNWTGRSGVDINTVFGNLNTDPPILFSIPGMLVGCLPYNSLLKSTLECLFDQQCIDTFRTFINILPLIKPLSSSNFPVNTTINELLDNLLIESWNEHINFTNYYHVCSPSTCTYLYNQRFSLVFIILTLTSLFGGLKTVTYFLAPLIVKILQRIKKKRLSNISEQSTSNEKSRRKERCIEFINQICQEIRTLNLFPQSSDVQNGIYSTRLYILFLTIGIIILVVYIAISVRTRSVTILKPTIDQYEELFARYSSTLNCPCSQFSISHSAIVTVQPYYHQICSRVFIKEFLLLYKKIPYIGIVNPFDFRLQYLSWFASLDLLCQGANTTITNQLTTFNDTQFVSGQVLPEVIFRSQMDTLIQQFQNQTIVLFRQSFQLLRNAIQVNQFYVSGSTNARFVTIITPTTLVWRFYSANDYENQCSCGTNSSCRRPQGFYCRRAGCLSSTSKPNQTIPGLFVSCLSMDSVLISSLECFYNASCIEMLYDWILFEIPNVVINASAAEVTPLDPSVNSRFPIDMTVDEISFQLFIENWTDSVSFINYYHHCAPTECIYTFQERFNLLYLISTILGIAGGLSIALRILIPLFVKFFRRIYHCQYSNRSQTLIKPSDIIIRIRQLNLYRKKLNNEPSDVILIHRQQKATRFYLIIFCLSMIIILVFISFSTQVHSETVSSPRESTFELLKIQYSSTISCPCSQVAIPYSQFLFVNVSAYHQICSSYFISSTFLKRIWGTDTVGDYILYLDAKVLSAQLRTLSSLCTLAKNAIDQKIDIFYSQRLITIEPFTRLSFQTQVNSMIENFISQSPVDFRQTLSHIIGVLRTNQLQNTFLTNWALTKSNAANDSMLSTRSRAYNESGQMCSCATSSTCTRSTFQTGLIINKTVDGIVMGCLPIYGLRFSSLRCFYNSTCLKSLTDFIGITDVLKPLNDSIETRFNPIPLSSIGTLIDELFIEIWKNSSNYSSYYSTCAPLACRYSYTERNSPLYMITTILGLYGGLTVGLKSVIWYVLLLYWKICQYIRNRRGYVEPVTENLS</sequence>
<name>A0A815TRF2_ADIRI</name>
<feature type="transmembrane region" description="Helical" evidence="1">
    <location>
        <begin position="479"/>
        <end position="497"/>
    </location>
</feature>
<evidence type="ECO:0000256" key="1">
    <source>
        <dbReference type="SAM" id="Phobius"/>
    </source>
</evidence>
<feature type="transmembrane region" description="Helical" evidence="1">
    <location>
        <begin position="389"/>
        <end position="417"/>
    </location>
</feature>
<proteinExistence type="predicted"/>
<dbReference type="EMBL" id="CAJNOR010004504">
    <property type="protein sequence ID" value="CAF1507515.1"/>
    <property type="molecule type" value="Genomic_DNA"/>
</dbReference>
<accession>A0A815TRF2</accession>
<keyword evidence="1" id="KW-0472">Membrane</keyword>
<evidence type="ECO:0000313" key="3">
    <source>
        <dbReference type="Proteomes" id="UP000663828"/>
    </source>
</evidence>
<feature type="transmembrane region" description="Helical" evidence="1">
    <location>
        <begin position="43"/>
        <end position="63"/>
    </location>
</feature>
<reference evidence="2" key="1">
    <citation type="submission" date="2021-02" db="EMBL/GenBank/DDBJ databases">
        <authorList>
            <person name="Nowell W R."/>
        </authorList>
    </citation>
    <scope>NUCLEOTIDE SEQUENCE</scope>
</reference>